<dbReference type="GO" id="GO:0030286">
    <property type="term" value="C:dynein complex"/>
    <property type="evidence" value="ECO:0007669"/>
    <property type="project" value="InterPro"/>
</dbReference>
<dbReference type="InterPro" id="IPR036390">
    <property type="entry name" value="WH_DNA-bd_sf"/>
</dbReference>
<keyword evidence="11 15" id="KW-0238">DNA-binding</keyword>
<dbReference type="PANTHER" id="PTHR12548">
    <property type="entry name" value="TRANSCRIPTION FACTOR DP"/>
    <property type="match status" value="1"/>
</dbReference>
<dbReference type="SMART" id="SM01375">
    <property type="entry name" value="Dynein_light"/>
    <property type="match status" value="1"/>
</dbReference>
<dbReference type="SMART" id="SM01372">
    <property type="entry name" value="E2F_TDP"/>
    <property type="match status" value="1"/>
</dbReference>
<evidence type="ECO:0000256" key="12">
    <source>
        <dbReference type="ARBA" id="ARBA00023163"/>
    </source>
</evidence>
<organism evidence="18 19">
    <name type="scientific">Trichinella pseudospiralis</name>
    <name type="common">Parasitic roundworm</name>
    <dbReference type="NCBI Taxonomy" id="6337"/>
    <lineage>
        <taxon>Eukaryota</taxon>
        <taxon>Metazoa</taxon>
        <taxon>Ecdysozoa</taxon>
        <taxon>Nematoda</taxon>
        <taxon>Enoplea</taxon>
        <taxon>Dorylaimia</taxon>
        <taxon>Trichinellida</taxon>
        <taxon>Trichinellidae</taxon>
        <taxon>Trichinella</taxon>
    </lineage>
</organism>
<dbReference type="SUPFAM" id="SSF46785">
    <property type="entry name" value="Winged helix' DNA-binding domain"/>
    <property type="match status" value="1"/>
</dbReference>
<dbReference type="InterPro" id="IPR037241">
    <property type="entry name" value="E2F-DP_heterodim"/>
</dbReference>
<dbReference type="CDD" id="cd14458">
    <property type="entry name" value="DP_DD"/>
    <property type="match status" value="1"/>
</dbReference>
<dbReference type="InterPro" id="IPR036388">
    <property type="entry name" value="WH-like_DNA-bd_sf"/>
</dbReference>
<evidence type="ECO:0000256" key="14">
    <source>
        <dbReference type="ARBA" id="ARBA00023242"/>
    </source>
</evidence>
<keyword evidence="8" id="KW-0509">mRNA transport</keyword>
<keyword evidence="14 15" id="KW-0539">Nucleus</keyword>
<evidence type="ECO:0000256" key="3">
    <source>
        <dbReference type="ARBA" id="ARBA00010940"/>
    </source>
</evidence>
<keyword evidence="10 15" id="KW-0805">Transcription regulation</keyword>
<dbReference type="GO" id="GO:0000981">
    <property type="term" value="F:DNA-binding transcription factor activity, RNA polymerase II-specific"/>
    <property type="evidence" value="ECO:0007669"/>
    <property type="project" value="TreeGrafter"/>
</dbReference>
<dbReference type="InterPro" id="IPR037177">
    <property type="entry name" value="DLC_sf"/>
</dbReference>
<evidence type="ECO:0000256" key="13">
    <source>
        <dbReference type="ARBA" id="ARBA00023212"/>
    </source>
</evidence>
<keyword evidence="6" id="KW-0963">Cytoplasm</keyword>
<dbReference type="InterPro" id="IPR038168">
    <property type="entry name" value="TF_DP_C_sf"/>
</dbReference>
<reference evidence="18 19" key="1">
    <citation type="submission" date="2015-01" db="EMBL/GenBank/DDBJ databases">
        <title>Evolution of Trichinella species and genotypes.</title>
        <authorList>
            <person name="Korhonen P.K."/>
            <person name="Edoardo P."/>
            <person name="Giuseppe L.R."/>
            <person name="Gasser R.B."/>
        </authorList>
    </citation>
    <scope>NUCLEOTIDE SEQUENCE [LARGE SCALE GENOMIC DNA]</scope>
    <source>
        <strain evidence="18">ISS176</strain>
    </source>
</reference>
<keyword evidence="7" id="KW-0493">Microtubule</keyword>
<dbReference type="GO" id="GO:0005634">
    <property type="term" value="C:nucleus"/>
    <property type="evidence" value="ECO:0007669"/>
    <property type="project" value="UniProtKB-SubCell"/>
</dbReference>
<evidence type="ECO:0000313" key="18">
    <source>
        <dbReference type="EMBL" id="KRZ38127.1"/>
    </source>
</evidence>
<dbReference type="SUPFAM" id="SSF54648">
    <property type="entry name" value="DLC"/>
    <property type="match status" value="1"/>
</dbReference>
<sequence>MRPLFEIYIKMTTTPGKMPNIKLLTLVSEISNGDTKPTPLVPKVEPVAIPQGAPIVSFKYRPATHIRPVARRLEFDGKITMPKFPRSSDRSKGLRHFSTKVCEKVREKGVTNYNEVADELVQEYFESLPNPPSSQVNFWPMKYFLFIVIFQEQQIYDQKNIRRRVYDALNVLMAMNIISKEKKEIRWIGLPTSSLQECKRLEDEKARRAERIRDKREELYELMTQLVAVQSLIKRNREMERQGLLDPNLKLLPLPFLLVRTNSDSVVNVSISNDRTQWLFNFNRPFQLEPDVEFLKSLGLAHGLEKGSLHYADLVTVKSLLPPAFAEVMEEAFEETCTYKFNENSTPRNVNTTNSTLSSTSYRQPSFIGHANLNTTAQSVNKLQTQGIRLPRPMSSSPAVARYLPPTKLAVVPQCNDKEVVKPSASNVRSVVLPTKRKAEGNENSSEAIIQITDMSDEMRETTIRIVKQACAKHTTEKDIALEVKSEMDKTFAGPWLCIVGKCYGSYVTSENGTYIYLYYKQMAFLIFKSA</sequence>
<evidence type="ECO:0000256" key="11">
    <source>
        <dbReference type="ARBA" id="ARBA00023125"/>
    </source>
</evidence>
<comment type="caution">
    <text evidence="18">The sequence shown here is derived from an EMBL/GenBank/DDBJ whole genome shotgun (WGS) entry which is preliminary data.</text>
</comment>
<dbReference type="FunFam" id="1.10.10.10:FF:000047">
    <property type="entry name" value="Transcription factor"/>
    <property type="match status" value="1"/>
</dbReference>
<dbReference type="InterPro" id="IPR001372">
    <property type="entry name" value="Dynein_light_chain_typ-1/2"/>
</dbReference>
<dbReference type="GO" id="GO:0051726">
    <property type="term" value="P:regulation of cell cycle"/>
    <property type="evidence" value="ECO:0007669"/>
    <property type="project" value="InterPro"/>
</dbReference>
<feature type="domain" description="Transcription factor DP C-terminal" evidence="16">
    <location>
        <begin position="196"/>
        <end position="340"/>
    </location>
</feature>
<keyword evidence="9" id="KW-0653">Protein transport</keyword>
<evidence type="ECO:0000256" key="15">
    <source>
        <dbReference type="RuleBase" id="RU003796"/>
    </source>
</evidence>
<dbReference type="GO" id="GO:0015031">
    <property type="term" value="P:protein transport"/>
    <property type="evidence" value="ECO:0007669"/>
    <property type="project" value="UniProtKB-KW"/>
</dbReference>
<evidence type="ECO:0000256" key="8">
    <source>
        <dbReference type="ARBA" id="ARBA00022816"/>
    </source>
</evidence>
<comment type="similarity">
    <text evidence="3 15">Belongs to the E2F/DP family.</text>
</comment>
<dbReference type="SUPFAM" id="SSF144074">
    <property type="entry name" value="E2F-DP heterodimerization region"/>
    <property type="match status" value="1"/>
</dbReference>
<keyword evidence="12 15" id="KW-0804">Transcription</keyword>
<name>A0A0V1JT27_TRIPS</name>
<evidence type="ECO:0000256" key="6">
    <source>
        <dbReference type="ARBA" id="ARBA00022490"/>
    </source>
</evidence>
<gene>
    <name evidence="18" type="primary">TFDP1</name>
    <name evidence="18" type="ORF">T4C_1344</name>
</gene>
<evidence type="ECO:0000259" key="16">
    <source>
        <dbReference type="SMART" id="SM01138"/>
    </source>
</evidence>
<evidence type="ECO:0000256" key="10">
    <source>
        <dbReference type="ARBA" id="ARBA00023015"/>
    </source>
</evidence>
<dbReference type="Pfam" id="PF02319">
    <property type="entry name" value="WHD_E2F_TDP"/>
    <property type="match status" value="1"/>
</dbReference>
<keyword evidence="5" id="KW-0813">Transport</keyword>
<keyword evidence="13" id="KW-0206">Cytoskeleton</keyword>
<dbReference type="GO" id="GO:0007017">
    <property type="term" value="P:microtubule-based process"/>
    <property type="evidence" value="ECO:0007669"/>
    <property type="project" value="InterPro"/>
</dbReference>
<protein>
    <recommendedName>
        <fullName evidence="4">Dynein light chain 1, cytoplasmic</fullName>
    </recommendedName>
</protein>
<evidence type="ECO:0000259" key="17">
    <source>
        <dbReference type="SMART" id="SM01372"/>
    </source>
</evidence>
<accession>A0A0V1JT27</accession>
<dbReference type="Gene3D" id="1.20.140.80">
    <property type="entry name" value="Transcription factor DP"/>
    <property type="match status" value="1"/>
</dbReference>
<dbReference type="Gene3D" id="1.10.10.10">
    <property type="entry name" value="Winged helix-like DNA-binding domain superfamily/Winged helix DNA-binding domain"/>
    <property type="match status" value="1"/>
</dbReference>
<evidence type="ECO:0000256" key="1">
    <source>
        <dbReference type="ARBA" id="ARBA00004123"/>
    </source>
</evidence>
<dbReference type="Pfam" id="PF01221">
    <property type="entry name" value="Dynein_light"/>
    <property type="match status" value="1"/>
</dbReference>
<dbReference type="Pfam" id="PF08781">
    <property type="entry name" value="DP"/>
    <property type="match status" value="1"/>
</dbReference>
<dbReference type="InterPro" id="IPR014889">
    <property type="entry name" value="Transc_factor_DP_C"/>
</dbReference>
<dbReference type="AlphaFoldDB" id="A0A0V1JT27"/>
<dbReference type="InterPro" id="IPR003316">
    <property type="entry name" value="E2F_WHTH_DNA-bd_dom"/>
</dbReference>
<dbReference type="GO" id="GO:0051028">
    <property type="term" value="P:mRNA transport"/>
    <property type="evidence" value="ECO:0007669"/>
    <property type="project" value="UniProtKB-KW"/>
</dbReference>
<dbReference type="PANTHER" id="PTHR12548:SF9">
    <property type="entry name" value="TRANSCRIPTION FACTOR DP"/>
    <property type="match status" value="1"/>
</dbReference>
<feature type="domain" description="E2F/DP family winged-helix DNA-binding" evidence="17">
    <location>
        <begin position="89"/>
        <end position="189"/>
    </location>
</feature>
<dbReference type="GO" id="GO:0005874">
    <property type="term" value="C:microtubule"/>
    <property type="evidence" value="ECO:0007669"/>
    <property type="project" value="UniProtKB-KW"/>
</dbReference>
<evidence type="ECO:0000313" key="19">
    <source>
        <dbReference type="Proteomes" id="UP000054826"/>
    </source>
</evidence>
<dbReference type="GO" id="GO:0000977">
    <property type="term" value="F:RNA polymerase II transcription regulatory region sequence-specific DNA binding"/>
    <property type="evidence" value="ECO:0007669"/>
    <property type="project" value="TreeGrafter"/>
</dbReference>
<dbReference type="InterPro" id="IPR015648">
    <property type="entry name" value="Transcrpt_fac_DP"/>
</dbReference>
<dbReference type="SMART" id="SM01138">
    <property type="entry name" value="DP"/>
    <property type="match status" value="1"/>
</dbReference>
<proteinExistence type="inferred from homology"/>
<comment type="subcellular location">
    <subcellularLocation>
        <location evidence="2">Cytoplasm</location>
        <location evidence="2">Cytoskeleton</location>
    </subcellularLocation>
    <subcellularLocation>
        <location evidence="1 15">Nucleus</location>
    </subcellularLocation>
</comment>
<dbReference type="EMBL" id="JYDV01000049">
    <property type="protein sequence ID" value="KRZ38127.1"/>
    <property type="molecule type" value="Genomic_DNA"/>
</dbReference>
<evidence type="ECO:0000256" key="9">
    <source>
        <dbReference type="ARBA" id="ARBA00022927"/>
    </source>
</evidence>
<evidence type="ECO:0000256" key="5">
    <source>
        <dbReference type="ARBA" id="ARBA00022448"/>
    </source>
</evidence>
<evidence type="ECO:0000256" key="7">
    <source>
        <dbReference type="ARBA" id="ARBA00022701"/>
    </source>
</evidence>
<dbReference type="Gene3D" id="3.30.740.10">
    <property type="entry name" value="Protein Inhibitor Of Neuronal Nitric Oxide Synthase"/>
    <property type="match status" value="1"/>
</dbReference>
<dbReference type="FunFam" id="3.30.740.10:FF:000005">
    <property type="entry name" value="Dynein light chain"/>
    <property type="match status" value="1"/>
</dbReference>
<evidence type="ECO:0000256" key="4">
    <source>
        <dbReference type="ARBA" id="ARBA00015062"/>
    </source>
</evidence>
<dbReference type="Proteomes" id="UP000054826">
    <property type="component" value="Unassembled WGS sequence"/>
</dbReference>
<evidence type="ECO:0000256" key="2">
    <source>
        <dbReference type="ARBA" id="ARBA00004245"/>
    </source>
</evidence>
<dbReference type="GO" id="GO:0005667">
    <property type="term" value="C:transcription regulator complex"/>
    <property type="evidence" value="ECO:0007669"/>
    <property type="project" value="InterPro"/>
</dbReference>